<accession>A0A1G2IIY9</accession>
<dbReference type="InterPro" id="IPR004027">
    <property type="entry name" value="SEC_C_motif"/>
</dbReference>
<evidence type="ECO:0000259" key="6">
    <source>
        <dbReference type="Pfam" id="PF07516"/>
    </source>
</evidence>
<reference evidence="7 8" key="1">
    <citation type="journal article" date="2016" name="Nat. Commun.">
        <title>Thousands of microbial genomes shed light on interconnected biogeochemical processes in an aquifer system.</title>
        <authorList>
            <person name="Anantharaman K."/>
            <person name="Brown C.T."/>
            <person name="Hug L.A."/>
            <person name="Sharon I."/>
            <person name="Castelle C.J."/>
            <person name="Probst A.J."/>
            <person name="Thomas B.C."/>
            <person name="Singh A."/>
            <person name="Wilkins M.J."/>
            <person name="Karaoz U."/>
            <person name="Brodie E.L."/>
            <person name="Williams K.H."/>
            <person name="Hubbard S.S."/>
            <person name="Banfield J.F."/>
        </authorList>
    </citation>
    <scope>NUCLEOTIDE SEQUENCE [LARGE SCALE GENOMIC DNA]</scope>
</reference>
<dbReference type="InterPro" id="IPR000185">
    <property type="entry name" value="SecA"/>
</dbReference>
<dbReference type="GO" id="GO:0005524">
    <property type="term" value="F:ATP binding"/>
    <property type="evidence" value="ECO:0007669"/>
    <property type="project" value="InterPro"/>
</dbReference>
<feature type="region of interest" description="Disordered" evidence="5">
    <location>
        <begin position="130"/>
        <end position="165"/>
    </location>
</feature>
<dbReference type="AlphaFoldDB" id="A0A1G2IIY9"/>
<dbReference type="EMBL" id="MHOZ01000001">
    <property type="protein sequence ID" value="OGZ74764.1"/>
    <property type="molecule type" value="Genomic_DNA"/>
</dbReference>
<protein>
    <recommendedName>
        <fullName evidence="6">SecA Wing/Scaffold domain-containing protein</fullName>
    </recommendedName>
</protein>
<sequence length="165" mass="19306">MKLKNEKLGYDEFFESGRKKLKSQIIEMVKKAGYTEEDYNKREREIGRDNMFQLERVVSLKVLDTLWQDNLFNMEHLRDSVRLRAYGGHDPLVEYKNEGHKMFQRLLEEIDMSIANSVFKANLQPQKQSSVSFGRPVLPKSKDEVGRNDPCPCGSGKKYKKYHGK</sequence>
<keyword evidence="4" id="KW-0862">Zinc</keyword>
<name>A0A1G2IIY9_9BACT</name>
<dbReference type="GO" id="GO:0017038">
    <property type="term" value="P:protein import"/>
    <property type="evidence" value="ECO:0007669"/>
    <property type="project" value="InterPro"/>
</dbReference>
<proteinExistence type="predicted"/>
<organism evidence="7 8">
    <name type="scientific">Candidatus Staskawiczbacteria bacterium RIFCSPLOWO2_01_FULL_37_25b</name>
    <dbReference type="NCBI Taxonomy" id="1802213"/>
    <lineage>
        <taxon>Bacteria</taxon>
        <taxon>Candidatus Staskawicziibacteriota</taxon>
    </lineage>
</organism>
<dbReference type="Pfam" id="PF02810">
    <property type="entry name" value="SEC-C"/>
    <property type="match status" value="1"/>
</dbReference>
<evidence type="ECO:0000256" key="5">
    <source>
        <dbReference type="SAM" id="MobiDB-lite"/>
    </source>
</evidence>
<evidence type="ECO:0000256" key="3">
    <source>
        <dbReference type="ARBA" id="ARBA00022723"/>
    </source>
</evidence>
<dbReference type="Pfam" id="PF07516">
    <property type="entry name" value="SecA_SW"/>
    <property type="match status" value="1"/>
</dbReference>
<keyword evidence="3" id="KW-0479">Metal-binding</keyword>
<evidence type="ECO:0000256" key="2">
    <source>
        <dbReference type="ARBA" id="ARBA00022490"/>
    </source>
</evidence>
<dbReference type="GO" id="GO:0006886">
    <property type="term" value="P:intracellular protein transport"/>
    <property type="evidence" value="ECO:0007669"/>
    <property type="project" value="InterPro"/>
</dbReference>
<dbReference type="PANTHER" id="PTHR30612:SF0">
    <property type="entry name" value="CHLOROPLAST PROTEIN-TRANSPORTING ATPASE"/>
    <property type="match status" value="1"/>
</dbReference>
<gene>
    <name evidence="7" type="ORF">A2998_01700</name>
</gene>
<dbReference type="GO" id="GO:0046872">
    <property type="term" value="F:metal ion binding"/>
    <property type="evidence" value="ECO:0007669"/>
    <property type="project" value="UniProtKB-KW"/>
</dbReference>
<keyword evidence="2" id="KW-0963">Cytoplasm</keyword>
<evidence type="ECO:0000256" key="4">
    <source>
        <dbReference type="ARBA" id="ARBA00022833"/>
    </source>
</evidence>
<evidence type="ECO:0000313" key="8">
    <source>
        <dbReference type="Proteomes" id="UP000178826"/>
    </source>
</evidence>
<evidence type="ECO:0000313" key="7">
    <source>
        <dbReference type="EMBL" id="OGZ74764.1"/>
    </source>
</evidence>
<dbReference type="GO" id="GO:0016020">
    <property type="term" value="C:membrane"/>
    <property type="evidence" value="ECO:0007669"/>
    <property type="project" value="InterPro"/>
</dbReference>
<dbReference type="Gene3D" id="1.10.3060.10">
    <property type="entry name" value="Helical scaffold and wing domains of SecA"/>
    <property type="match status" value="1"/>
</dbReference>
<comment type="caution">
    <text evidence="7">The sequence shown here is derived from an EMBL/GenBank/DDBJ whole genome shotgun (WGS) entry which is preliminary data.</text>
</comment>
<dbReference type="GO" id="GO:0006605">
    <property type="term" value="P:protein targeting"/>
    <property type="evidence" value="ECO:0007669"/>
    <property type="project" value="InterPro"/>
</dbReference>
<feature type="domain" description="SecA Wing/Scaffold" evidence="6">
    <location>
        <begin position="20"/>
        <end position="121"/>
    </location>
</feature>
<dbReference type="SUPFAM" id="SSF81886">
    <property type="entry name" value="Helical scaffold and wing domains of SecA"/>
    <property type="match status" value="1"/>
</dbReference>
<dbReference type="PANTHER" id="PTHR30612">
    <property type="entry name" value="SECA INNER MEMBRANE COMPONENT OF SEC PROTEIN SECRETION SYSTEM"/>
    <property type="match status" value="1"/>
</dbReference>
<dbReference type="Proteomes" id="UP000178826">
    <property type="component" value="Unassembled WGS sequence"/>
</dbReference>
<evidence type="ECO:0000256" key="1">
    <source>
        <dbReference type="ARBA" id="ARBA00001947"/>
    </source>
</evidence>
<dbReference type="InterPro" id="IPR036266">
    <property type="entry name" value="SecA_Wing/Scaffold_sf"/>
</dbReference>
<dbReference type="InterPro" id="IPR011116">
    <property type="entry name" value="SecA_Wing/Scaffold"/>
</dbReference>
<comment type="cofactor">
    <cofactor evidence="1">
        <name>Zn(2+)</name>
        <dbReference type="ChEBI" id="CHEBI:29105"/>
    </cofactor>
</comment>